<evidence type="ECO:0000313" key="3">
    <source>
        <dbReference type="Proteomes" id="UP001197093"/>
    </source>
</evidence>
<keyword evidence="1" id="KW-0812">Transmembrane</keyword>
<dbReference type="AlphaFoldDB" id="A0AAD4I227"/>
<accession>A0AAD4I227</accession>
<gene>
    <name evidence="2" type="ORF">NEMBOFW57_001926</name>
</gene>
<dbReference type="GO" id="GO:0005938">
    <property type="term" value="C:cell cortex"/>
    <property type="evidence" value="ECO:0007669"/>
    <property type="project" value="TreeGrafter"/>
</dbReference>
<dbReference type="PANTHER" id="PTHR36414">
    <property type="entry name" value="PROTEIN SUR7"/>
    <property type="match status" value="1"/>
</dbReference>
<dbReference type="Proteomes" id="UP001197093">
    <property type="component" value="Unassembled WGS sequence"/>
</dbReference>
<dbReference type="InterPro" id="IPR009571">
    <property type="entry name" value="SUR7/Rim9-like_fungi"/>
</dbReference>
<keyword evidence="3" id="KW-1185">Reference proteome</keyword>
<proteinExistence type="predicted"/>
<feature type="transmembrane region" description="Helical" evidence="1">
    <location>
        <begin position="5"/>
        <end position="25"/>
    </location>
</feature>
<dbReference type="GO" id="GO:0031505">
    <property type="term" value="P:fungal-type cell wall organization"/>
    <property type="evidence" value="ECO:0007669"/>
    <property type="project" value="TreeGrafter"/>
</dbReference>
<name>A0AAD4I227_9PEZI</name>
<dbReference type="GO" id="GO:0045121">
    <property type="term" value="C:membrane raft"/>
    <property type="evidence" value="ECO:0007669"/>
    <property type="project" value="TreeGrafter"/>
</dbReference>
<comment type="caution">
    <text evidence="2">The sequence shown here is derived from an EMBL/GenBank/DDBJ whole genome shotgun (WGS) entry which is preliminary data.</text>
</comment>
<dbReference type="Pfam" id="PF06687">
    <property type="entry name" value="SUR7"/>
    <property type="match status" value="1"/>
</dbReference>
<evidence type="ECO:0008006" key="4">
    <source>
        <dbReference type="Google" id="ProtNLM"/>
    </source>
</evidence>
<dbReference type="Gene3D" id="1.20.140.150">
    <property type="match status" value="1"/>
</dbReference>
<evidence type="ECO:0000313" key="2">
    <source>
        <dbReference type="EMBL" id="KAG7291901.1"/>
    </source>
</evidence>
<evidence type="ECO:0000256" key="1">
    <source>
        <dbReference type="SAM" id="Phobius"/>
    </source>
</evidence>
<reference evidence="2" key="1">
    <citation type="submission" date="2023-02" db="EMBL/GenBank/DDBJ databases">
        <authorList>
            <person name="Palmer J.M."/>
        </authorList>
    </citation>
    <scope>NUCLEOTIDE SEQUENCE</scope>
    <source>
        <strain evidence="2">FW57</strain>
    </source>
</reference>
<keyword evidence="1" id="KW-0472">Membrane</keyword>
<organism evidence="2 3">
    <name type="scientific">Staphylotrichum longicolle</name>
    <dbReference type="NCBI Taxonomy" id="669026"/>
    <lineage>
        <taxon>Eukaryota</taxon>
        <taxon>Fungi</taxon>
        <taxon>Dikarya</taxon>
        <taxon>Ascomycota</taxon>
        <taxon>Pezizomycotina</taxon>
        <taxon>Sordariomycetes</taxon>
        <taxon>Sordariomycetidae</taxon>
        <taxon>Sordariales</taxon>
        <taxon>Chaetomiaceae</taxon>
        <taxon>Staphylotrichum</taxon>
    </lineage>
</organism>
<dbReference type="PANTHER" id="PTHR36414:SF1">
    <property type="entry name" value="PROTEIN SUR7"/>
    <property type="match status" value="1"/>
</dbReference>
<sequence>MARSILAPIGLILLAGSLLLLWFVILSGVTRTSPLRQTYFLRADTAGIQGARAVSQWTYFQVCGLDNTDCGPARPALPLGDAWASNAQGAPPELIGSHGGDTTSTSYWYMWRFGWVFFLIALFFEVLAFFAGFLALCSRLGSMFTGLLSLVALVFLTVAVSLMTATFVKMRNVFTSEGRSAQVGSYAFGFSWGSWAALLISTILFCLARRKRRDDRAVVNSAPRRGWPWGRRTNSRRSYDGRRVKEEYA</sequence>
<dbReference type="GO" id="GO:0005886">
    <property type="term" value="C:plasma membrane"/>
    <property type="evidence" value="ECO:0007669"/>
    <property type="project" value="InterPro"/>
</dbReference>
<feature type="transmembrane region" description="Helical" evidence="1">
    <location>
        <begin position="147"/>
        <end position="168"/>
    </location>
</feature>
<feature type="transmembrane region" description="Helical" evidence="1">
    <location>
        <begin position="113"/>
        <end position="135"/>
    </location>
</feature>
<dbReference type="EMBL" id="JAHCVI010000001">
    <property type="protein sequence ID" value="KAG7291901.1"/>
    <property type="molecule type" value="Genomic_DNA"/>
</dbReference>
<dbReference type="GO" id="GO:0032185">
    <property type="term" value="P:septin cytoskeleton organization"/>
    <property type="evidence" value="ECO:0007669"/>
    <property type="project" value="TreeGrafter"/>
</dbReference>
<dbReference type="GO" id="GO:0006897">
    <property type="term" value="P:endocytosis"/>
    <property type="evidence" value="ECO:0007669"/>
    <property type="project" value="TreeGrafter"/>
</dbReference>
<protein>
    <recommendedName>
        <fullName evidence="4">Protein SUR7</fullName>
    </recommendedName>
</protein>
<dbReference type="GO" id="GO:0030866">
    <property type="term" value="P:cortical actin cytoskeleton organization"/>
    <property type="evidence" value="ECO:0007669"/>
    <property type="project" value="TreeGrafter"/>
</dbReference>
<feature type="transmembrane region" description="Helical" evidence="1">
    <location>
        <begin position="188"/>
        <end position="208"/>
    </location>
</feature>
<keyword evidence="1" id="KW-1133">Transmembrane helix</keyword>